<evidence type="ECO:0000256" key="4">
    <source>
        <dbReference type="ARBA" id="ARBA00023273"/>
    </source>
</evidence>
<comment type="similarity">
    <text evidence="5">Belongs to the CFAP263 family.</text>
</comment>
<evidence type="ECO:0000256" key="5">
    <source>
        <dbReference type="ARBA" id="ARBA00044506"/>
    </source>
</evidence>
<dbReference type="Pfam" id="PF13870">
    <property type="entry name" value="CCDC113_CCDC96_CC"/>
    <property type="match status" value="1"/>
</dbReference>
<dbReference type="EMBL" id="HACM01005794">
    <property type="protein sequence ID" value="CRZ06236.1"/>
    <property type="molecule type" value="Transcribed_RNA"/>
</dbReference>
<evidence type="ECO:0000259" key="8">
    <source>
        <dbReference type="Pfam" id="PF13870"/>
    </source>
</evidence>
<dbReference type="PANTHER" id="PTHR15654:SF2">
    <property type="entry name" value="COILED-COIL DOMAIN-CONTAINING PROTEIN 113"/>
    <property type="match status" value="1"/>
</dbReference>
<organism evidence="9">
    <name type="scientific">Spongospora subterranea</name>
    <dbReference type="NCBI Taxonomy" id="70186"/>
    <lineage>
        <taxon>Eukaryota</taxon>
        <taxon>Sar</taxon>
        <taxon>Rhizaria</taxon>
        <taxon>Endomyxa</taxon>
        <taxon>Phytomyxea</taxon>
        <taxon>Plasmodiophorida</taxon>
        <taxon>Plasmodiophoridae</taxon>
        <taxon>Spongospora</taxon>
    </lineage>
</organism>
<protein>
    <recommendedName>
        <fullName evidence="6">Cilia- and flagella-associated protein 263</fullName>
    </recommendedName>
</protein>
<comment type="subcellular location">
    <subcellularLocation>
        <location evidence="1">Cell projection</location>
        <location evidence="1">Cilium</location>
    </subcellularLocation>
</comment>
<evidence type="ECO:0000256" key="6">
    <source>
        <dbReference type="ARBA" id="ARBA00044798"/>
    </source>
</evidence>
<evidence type="ECO:0000256" key="7">
    <source>
        <dbReference type="SAM" id="Coils"/>
    </source>
</evidence>
<dbReference type="InterPro" id="IPR025254">
    <property type="entry name" value="CCDC113/CCDC96_CC"/>
</dbReference>
<keyword evidence="3 7" id="KW-0175">Coiled coil</keyword>
<feature type="domain" description="CCDC113/CCDC96 coiled-coil" evidence="8">
    <location>
        <begin position="147"/>
        <end position="316"/>
    </location>
</feature>
<name>A0A0H5QX95_9EUKA</name>
<feature type="coiled-coil region" evidence="7">
    <location>
        <begin position="87"/>
        <end position="114"/>
    </location>
</feature>
<dbReference type="AlphaFoldDB" id="A0A0H5QX95"/>
<evidence type="ECO:0000313" key="9">
    <source>
        <dbReference type="EMBL" id="CRZ06236.1"/>
    </source>
</evidence>
<feature type="coiled-coil region" evidence="7">
    <location>
        <begin position="139"/>
        <end position="251"/>
    </location>
</feature>
<dbReference type="GO" id="GO:0060271">
    <property type="term" value="P:cilium assembly"/>
    <property type="evidence" value="ECO:0007669"/>
    <property type="project" value="TreeGrafter"/>
</dbReference>
<dbReference type="PANTHER" id="PTHR15654">
    <property type="entry name" value="COILED-COIL DOMAIN-CONTAINING PROTEIN 113-RELATED"/>
    <property type="match status" value="1"/>
</dbReference>
<proteinExistence type="inferred from homology"/>
<keyword evidence="4" id="KW-0966">Cell projection</keyword>
<reference evidence="9" key="1">
    <citation type="submission" date="2015-04" db="EMBL/GenBank/DDBJ databases">
        <title>The genome sequence of the plant pathogenic Rhizarian Plasmodiophora brassicae reveals insights in its biotrophic life cycle and the origin of chitin synthesis.</title>
        <authorList>
            <person name="Schwelm A."/>
            <person name="Fogelqvist J."/>
            <person name="Knaust A."/>
            <person name="Julke S."/>
            <person name="Lilja T."/>
            <person name="Dhandapani V."/>
            <person name="Bonilla-Rosso G."/>
            <person name="Karlsson M."/>
            <person name="Shevchenko A."/>
            <person name="Choi S.R."/>
            <person name="Kim H.G."/>
            <person name="Park J.Y."/>
            <person name="Lim Y.P."/>
            <person name="Ludwig-Muller J."/>
            <person name="Dixelius C."/>
        </authorList>
    </citation>
    <scope>NUCLEOTIDE SEQUENCE</scope>
    <source>
        <tissue evidence="9">Potato root galls</tissue>
    </source>
</reference>
<dbReference type="GO" id="GO:0036064">
    <property type="term" value="C:ciliary basal body"/>
    <property type="evidence" value="ECO:0007669"/>
    <property type="project" value="TreeGrafter"/>
</dbReference>
<accession>A0A0H5QX95</accession>
<evidence type="ECO:0000256" key="1">
    <source>
        <dbReference type="ARBA" id="ARBA00004138"/>
    </source>
</evidence>
<dbReference type="GO" id="GO:0005930">
    <property type="term" value="C:axoneme"/>
    <property type="evidence" value="ECO:0007669"/>
    <property type="project" value="TreeGrafter"/>
</dbReference>
<evidence type="ECO:0000256" key="2">
    <source>
        <dbReference type="ARBA" id="ARBA00022794"/>
    </source>
</evidence>
<dbReference type="InterPro" id="IPR051885">
    <property type="entry name" value="CC_CF"/>
</dbReference>
<keyword evidence="2" id="KW-0970">Cilium biogenesis/degradation</keyword>
<sequence>MSVNAEIEDDEVKLEHALQQVMEQTDTLVKENEMFAAYLLRQNAKMGITTDEELGDVVSIRPLTQAQKLEIILLEEQAIAADIDDITERAQKDINSLKEVIEESTIRCNEIRKDAYELRRDLLINVDDPKSEISADKIIKYFQEKINAKQEQCDKLQAKNNSLKLQIQKCDLQIKQKSEQGENLHQIDFQQLQIENSQYNAKIQQRNKQLLKLKMTTGKTVQVLNNAKHDLSNLLNENSRLNRDSAERESQISKMVNELNRVVSDIEKAKRVHKKSEGKLNNTEMPHIFDYVQQMSEIQKLQAQMKTWQRKTEIAQIGAKTKKKQKFQKSLRDHADLKTNNKLKADEAERNAQYASTF</sequence>
<evidence type="ECO:0000256" key="3">
    <source>
        <dbReference type="ARBA" id="ARBA00023054"/>
    </source>
</evidence>